<dbReference type="AlphaFoldDB" id="A0A3N4JNC2"/>
<evidence type="ECO:0000313" key="1">
    <source>
        <dbReference type="EMBL" id="RPA98478.1"/>
    </source>
</evidence>
<accession>A0A3N4JNC2</accession>
<dbReference type="EMBL" id="ML120395">
    <property type="protein sequence ID" value="RPA98478.1"/>
    <property type="molecule type" value="Genomic_DNA"/>
</dbReference>
<name>A0A3N4JNC2_9PEZI</name>
<keyword evidence="2" id="KW-1185">Reference proteome</keyword>
<organism evidence="1 2">
    <name type="scientific">Choiromyces venosus 120613-1</name>
    <dbReference type="NCBI Taxonomy" id="1336337"/>
    <lineage>
        <taxon>Eukaryota</taxon>
        <taxon>Fungi</taxon>
        <taxon>Dikarya</taxon>
        <taxon>Ascomycota</taxon>
        <taxon>Pezizomycotina</taxon>
        <taxon>Pezizomycetes</taxon>
        <taxon>Pezizales</taxon>
        <taxon>Tuberaceae</taxon>
        <taxon>Choiromyces</taxon>
    </lineage>
</organism>
<sequence>MMVILYLGAYFGAVLACFLDVLYCVTVCDVCRRFVRSADAVSRKRKECCCVV</sequence>
<proteinExistence type="predicted"/>
<gene>
    <name evidence="1" type="ORF">L873DRAFT_1808092</name>
</gene>
<dbReference type="Proteomes" id="UP000276215">
    <property type="component" value="Unassembled WGS sequence"/>
</dbReference>
<protein>
    <submittedName>
        <fullName evidence="1">Uncharacterized protein</fullName>
    </submittedName>
</protein>
<evidence type="ECO:0000313" key="2">
    <source>
        <dbReference type="Proteomes" id="UP000276215"/>
    </source>
</evidence>
<reference evidence="1 2" key="1">
    <citation type="journal article" date="2018" name="Nat. Ecol. Evol.">
        <title>Pezizomycetes genomes reveal the molecular basis of ectomycorrhizal truffle lifestyle.</title>
        <authorList>
            <person name="Murat C."/>
            <person name="Payen T."/>
            <person name="Noel B."/>
            <person name="Kuo A."/>
            <person name="Morin E."/>
            <person name="Chen J."/>
            <person name="Kohler A."/>
            <person name="Krizsan K."/>
            <person name="Balestrini R."/>
            <person name="Da Silva C."/>
            <person name="Montanini B."/>
            <person name="Hainaut M."/>
            <person name="Levati E."/>
            <person name="Barry K.W."/>
            <person name="Belfiori B."/>
            <person name="Cichocki N."/>
            <person name="Clum A."/>
            <person name="Dockter R.B."/>
            <person name="Fauchery L."/>
            <person name="Guy J."/>
            <person name="Iotti M."/>
            <person name="Le Tacon F."/>
            <person name="Lindquist E.A."/>
            <person name="Lipzen A."/>
            <person name="Malagnac F."/>
            <person name="Mello A."/>
            <person name="Molinier V."/>
            <person name="Miyauchi S."/>
            <person name="Poulain J."/>
            <person name="Riccioni C."/>
            <person name="Rubini A."/>
            <person name="Sitrit Y."/>
            <person name="Splivallo R."/>
            <person name="Traeger S."/>
            <person name="Wang M."/>
            <person name="Zifcakova L."/>
            <person name="Wipf D."/>
            <person name="Zambonelli A."/>
            <person name="Paolocci F."/>
            <person name="Nowrousian M."/>
            <person name="Ottonello S."/>
            <person name="Baldrian P."/>
            <person name="Spatafora J.W."/>
            <person name="Henrissat B."/>
            <person name="Nagy L.G."/>
            <person name="Aury J.M."/>
            <person name="Wincker P."/>
            <person name="Grigoriev I.V."/>
            <person name="Bonfante P."/>
            <person name="Martin F.M."/>
        </authorList>
    </citation>
    <scope>NUCLEOTIDE SEQUENCE [LARGE SCALE GENOMIC DNA]</scope>
    <source>
        <strain evidence="1 2">120613-1</strain>
    </source>
</reference>